<dbReference type="RefSeq" id="WP_341406016.1">
    <property type="nucleotide sequence ID" value="NZ_JBBUKT010000007.1"/>
</dbReference>
<sequence length="63" mass="7325">MKEAKRNGRFLVMALDLDDSVKIFGVYESAELALASISHFEKIHWRFSDWRVQAWEPALDSGR</sequence>
<proteinExistence type="predicted"/>
<evidence type="ECO:0000313" key="2">
    <source>
        <dbReference type="Proteomes" id="UP001371305"/>
    </source>
</evidence>
<dbReference type="Proteomes" id="UP001371305">
    <property type="component" value="Unassembled WGS sequence"/>
</dbReference>
<organism evidence="1 2">
    <name type="scientific">Luteolibacter soli</name>
    <dbReference type="NCBI Taxonomy" id="3135280"/>
    <lineage>
        <taxon>Bacteria</taxon>
        <taxon>Pseudomonadati</taxon>
        <taxon>Verrucomicrobiota</taxon>
        <taxon>Verrucomicrobiia</taxon>
        <taxon>Verrucomicrobiales</taxon>
        <taxon>Verrucomicrobiaceae</taxon>
        <taxon>Luteolibacter</taxon>
    </lineage>
</organism>
<keyword evidence="2" id="KW-1185">Reference proteome</keyword>
<accession>A0ABU9AWX6</accession>
<protein>
    <submittedName>
        <fullName evidence="1">Uncharacterized protein</fullName>
    </submittedName>
</protein>
<gene>
    <name evidence="1" type="ORF">WKV53_17245</name>
</gene>
<name>A0ABU9AWX6_9BACT</name>
<evidence type="ECO:0000313" key="1">
    <source>
        <dbReference type="EMBL" id="MEK7952259.1"/>
    </source>
</evidence>
<reference evidence="1 2" key="1">
    <citation type="submission" date="2024-04" db="EMBL/GenBank/DDBJ databases">
        <title>Luteolibacter sp. isolated from soil.</title>
        <authorList>
            <person name="An J."/>
        </authorList>
    </citation>
    <scope>NUCLEOTIDE SEQUENCE [LARGE SCALE GENOMIC DNA]</scope>
    <source>
        <strain evidence="1 2">Y139</strain>
    </source>
</reference>
<dbReference type="EMBL" id="JBBUKT010000007">
    <property type="protein sequence ID" value="MEK7952259.1"/>
    <property type="molecule type" value="Genomic_DNA"/>
</dbReference>
<comment type="caution">
    <text evidence="1">The sequence shown here is derived from an EMBL/GenBank/DDBJ whole genome shotgun (WGS) entry which is preliminary data.</text>
</comment>